<proteinExistence type="predicted"/>
<protein>
    <submittedName>
        <fullName evidence="1">Uncharacterized protein</fullName>
    </submittedName>
</protein>
<organism evidence="1">
    <name type="scientific">Siphoviridae sp. ctXBp18</name>
    <dbReference type="NCBI Taxonomy" id="2825541"/>
    <lineage>
        <taxon>Viruses</taxon>
        <taxon>Duplodnaviria</taxon>
        <taxon>Heunggongvirae</taxon>
        <taxon>Uroviricota</taxon>
        <taxon>Caudoviricetes</taxon>
    </lineage>
</organism>
<sequence length="49" mass="5609">MKKTYLIEFTTDYGEPRIVSVKAESVIIAIRTARDEKRAGEYIMSVKEA</sequence>
<reference evidence="1" key="1">
    <citation type="journal article" date="2021" name="Proc. Natl. Acad. Sci. U.S.A.">
        <title>A Catalog of Tens of Thousands of Viruses from Human Metagenomes Reveals Hidden Associations with Chronic Diseases.</title>
        <authorList>
            <person name="Tisza M.J."/>
            <person name="Buck C.B."/>
        </authorList>
    </citation>
    <scope>NUCLEOTIDE SEQUENCE</scope>
    <source>
        <strain evidence="1">CtXBp18</strain>
    </source>
</reference>
<evidence type="ECO:0000313" key="1">
    <source>
        <dbReference type="EMBL" id="DAE06819.1"/>
    </source>
</evidence>
<name>A0A8S5PK15_9CAUD</name>
<accession>A0A8S5PK15</accession>
<dbReference type="EMBL" id="BK015442">
    <property type="protein sequence ID" value="DAE06819.1"/>
    <property type="molecule type" value="Genomic_DNA"/>
</dbReference>